<dbReference type="Proteomes" id="UP000295416">
    <property type="component" value="Unassembled WGS sequence"/>
</dbReference>
<name>A0A4R2P2B3_9BACL</name>
<dbReference type="SUPFAM" id="SSF46689">
    <property type="entry name" value="Homeodomain-like"/>
    <property type="match status" value="1"/>
</dbReference>
<dbReference type="AlphaFoldDB" id="A0A4R2P2B3"/>
<dbReference type="InterPro" id="IPR009057">
    <property type="entry name" value="Homeodomain-like_sf"/>
</dbReference>
<evidence type="ECO:0000313" key="5">
    <source>
        <dbReference type="Proteomes" id="UP000295416"/>
    </source>
</evidence>
<dbReference type="EMBL" id="SLXK01000015">
    <property type="protein sequence ID" value="TCP28820.1"/>
    <property type="molecule type" value="Genomic_DNA"/>
</dbReference>
<reference evidence="4 5" key="1">
    <citation type="submission" date="2019-03" db="EMBL/GenBank/DDBJ databases">
        <title>Genomic Encyclopedia of Type Strains, Phase IV (KMG-IV): sequencing the most valuable type-strain genomes for metagenomic binning, comparative biology and taxonomic classification.</title>
        <authorList>
            <person name="Goeker M."/>
        </authorList>
    </citation>
    <scope>NUCLEOTIDE SEQUENCE [LARGE SCALE GENOMIC DNA]</scope>
    <source>
        <strain evidence="4 5">DSM 19377</strain>
    </source>
</reference>
<evidence type="ECO:0000256" key="2">
    <source>
        <dbReference type="PROSITE-ProRule" id="PRU00335"/>
    </source>
</evidence>
<gene>
    <name evidence="4" type="ORF">EV207_11556</name>
</gene>
<accession>A0A4R2P2B3</accession>
<dbReference type="Pfam" id="PF00440">
    <property type="entry name" value="TetR_N"/>
    <property type="match status" value="1"/>
</dbReference>
<evidence type="ECO:0000256" key="1">
    <source>
        <dbReference type="ARBA" id="ARBA00023125"/>
    </source>
</evidence>
<protein>
    <submittedName>
        <fullName evidence="4">TetR family transcriptional regulator</fullName>
    </submittedName>
</protein>
<dbReference type="PANTHER" id="PTHR43479:SF22">
    <property type="entry name" value="TRANSCRIPTIONAL REGULATOR, TETR FAMILY"/>
    <property type="match status" value="1"/>
</dbReference>
<feature type="domain" description="HTH tetR-type" evidence="3">
    <location>
        <begin position="1"/>
        <end position="37"/>
    </location>
</feature>
<dbReference type="GO" id="GO:0003677">
    <property type="term" value="F:DNA binding"/>
    <property type="evidence" value="ECO:0007669"/>
    <property type="project" value="UniProtKB-UniRule"/>
</dbReference>
<dbReference type="Gene3D" id="1.10.357.10">
    <property type="entry name" value="Tetracycline Repressor, domain 2"/>
    <property type="match status" value="1"/>
</dbReference>
<evidence type="ECO:0000259" key="3">
    <source>
        <dbReference type="PROSITE" id="PS50977"/>
    </source>
</evidence>
<keyword evidence="5" id="KW-1185">Reference proteome</keyword>
<proteinExistence type="predicted"/>
<comment type="caution">
    <text evidence="4">The sequence shown here is derived from an EMBL/GenBank/DDBJ whole genome shotgun (WGS) entry which is preliminary data.</text>
</comment>
<sequence length="271" mass="31591">MQEIADICGISKGSLYIYFKSKEDLLLTILQYYFQHIEDQITLIEEDACLSSTEKFTREIEIKLGHYIENQEFYRLQGQELSGLSDKSIYRYLHQQNIAQIKWLEQSLIKIYGDQIKPYAADGAFLLMGMIKQYMELIVAKKLPLNIETVVQFLMVQMDFIMKGQLNHHVEPLINEKLWSVYLEEAGEEKVHPLELIKEIKNQLKTLSISESQKKEAVQSLTIMEQELMSMKPRTAILKGMLRNLEPIHLLKEMRVKLADSLQMAESESKI</sequence>
<dbReference type="PROSITE" id="PS50977">
    <property type="entry name" value="HTH_TETR_2"/>
    <property type="match status" value="1"/>
</dbReference>
<evidence type="ECO:0000313" key="4">
    <source>
        <dbReference type="EMBL" id="TCP28820.1"/>
    </source>
</evidence>
<organism evidence="4 5">
    <name type="scientific">Scopulibacillus darangshiensis</name>
    <dbReference type="NCBI Taxonomy" id="442528"/>
    <lineage>
        <taxon>Bacteria</taxon>
        <taxon>Bacillati</taxon>
        <taxon>Bacillota</taxon>
        <taxon>Bacilli</taxon>
        <taxon>Bacillales</taxon>
        <taxon>Sporolactobacillaceae</taxon>
        <taxon>Scopulibacillus</taxon>
    </lineage>
</organism>
<comment type="caution">
    <text evidence="2">Lacks conserved residue(s) required for the propagation of feature annotation.</text>
</comment>
<dbReference type="InterPro" id="IPR050624">
    <property type="entry name" value="HTH-type_Tx_Regulator"/>
</dbReference>
<dbReference type="PANTHER" id="PTHR43479">
    <property type="entry name" value="ACREF/ENVCD OPERON REPRESSOR-RELATED"/>
    <property type="match status" value="1"/>
</dbReference>
<dbReference type="InterPro" id="IPR001647">
    <property type="entry name" value="HTH_TetR"/>
</dbReference>
<keyword evidence="1 2" id="KW-0238">DNA-binding</keyword>